<gene>
    <name evidence="2" type="ORF">C9374_008775</name>
</gene>
<feature type="compositionally biased region" description="Low complexity" evidence="1">
    <location>
        <begin position="97"/>
        <end position="126"/>
    </location>
</feature>
<protein>
    <submittedName>
        <fullName evidence="2">Uncharacterized protein</fullName>
    </submittedName>
</protein>
<dbReference type="EMBL" id="PYSW02000035">
    <property type="protein sequence ID" value="KAG2378153.1"/>
    <property type="molecule type" value="Genomic_DNA"/>
</dbReference>
<accession>A0AA88GGK7</accession>
<dbReference type="GeneID" id="68101229"/>
<dbReference type="Proteomes" id="UP000816034">
    <property type="component" value="Unassembled WGS sequence"/>
</dbReference>
<comment type="caution">
    <text evidence="2">The sequence shown here is derived from an EMBL/GenBank/DDBJ whole genome shotgun (WGS) entry which is preliminary data.</text>
</comment>
<evidence type="ECO:0000313" key="2">
    <source>
        <dbReference type="EMBL" id="KAG2378153.1"/>
    </source>
</evidence>
<proteinExistence type="predicted"/>
<feature type="region of interest" description="Disordered" evidence="1">
    <location>
        <begin position="202"/>
        <end position="244"/>
    </location>
</feature>
<keyword evidence="3" id="KW-1185">Reference proteome</keyword>
<feature type="region of interest" description="Disordered" evidence="1">
    <location>
        <begin position="448"/>
        <end position="467"/>
    </location>
</feature>
<sequence>MISVLNGHGCGEHVDVLSVVDAAECPRVTTPITIMKRKNMAEPSSPFPCQGQQQQHDEDLFDDDKVMMIREVEFEKEKPLVVTQSSFDYISTCGITTTTNTEGNNNKQHSLNTSENSSNNRENPSEQQRVHVEEFSTCPMMNGPLLQQETTITTLPTTPDYNESVVQILSSYPRDGSLGYGWVKPNASSSSSYRSSQYFSSSVPSFPTSPIPPPTTTSFGSTSPMNMTSTITTTSTNNSVPLSSSTSFIMTNSTTSSMMGISASSQKQDEVEQQSLQHQWRLWTALQTHLRQISLGKPHTARLISTLAELARLDEIEEELAKSLPITSSVFESSCSNKTACKVKPLFTSLDDWKAIEREFSDILNLALPSTSGIRGDSNNQEDVMDEQLKTELNRLLMDFEEFLCLLPPMTQCLCDRSQLHCCICGHSNYGFARDLILRQAVENGHFDQNNDLGHQNDNSQKQRGSTETLVFPSFTSTLKGKKVIAEKKKEMKMDLLKKQQQRPENLNSMIMPQFFLHPSSILSTFTRGGNFGLTDSGAAATTTAPESGILSLMNPILSIPSTFCCGVTFEVFFRVFTERGHSKLEDYSTIPELLKIKRDWFCEKQETAEKDDESYKQGCYKALMSRGLGKHVNTIFEAKKGDFIQFWRVNGTGHSVIFVGLKEGETKFEYWSSQRSTNGVGFNTETLSGVERFHIVRLV</sequence>
<feature type="compositionally biased region" description="Low complexity" evidence="1">
    <location>
        <begin position="216"/>
        <end position="239"/>
    </location>
</feature>
<dbReference type="RefSeq" id="XP_044545415.1">
    <property type="nucleotide sequence ID" value="XM_044698888.1"/>
</dbReference>
<dbReference type="AlphaFoldDB" id="A0AA88GGK7"/>
<reference evidence="2 3" key="1">
    <citation type="journal article" date="2018" name="BMC Genomics">
        <title>The genome of Naegleria lovaniensis, the basis for a comparative approach to unravel pathogenicity factors of the human pathogenic amoeba N. fowleri.</title>
        <authorList>
            <person name="Liechti N."/>
            <person name="Schurch N."/>
            <person name="Bruggmann R."/>
            <person name="Wittwer M."/>
        </authorList>
    </citation>
    <scope>NUCLEOTIDE SEQUENCE [LARGE SCALE GENOMIC DNA]</scope>
    <source>
        <strain evidence="2 3">ATCC 30569</strain>
    </source>
</reference>
<organism evidence="2 3">
    <name type="scientific">Naegleria lovaniensis</name>
    <name type="common">Amoeba</name>
    <dbReference type="NCBI Taxonomy" id="51637"/>
    <lineage>
        <taxon>Eukaryota</taxon>
        <taxon>Discoba</taxon>
        <taxon>Heterolobosea</taxon>
        <taxon>Tetramitia</taxon>
        <taxon>Eutetramitia</taxon>
        <taxon>Vahlkampfiidae</taxon>
        <taxon>Naegleria</taxon>
    </lineage>
</organism>
<feature type="region of interest" description="Disordered" evidence="1">
    <location>
        <begin position="97"/>
        <end position="129"/>
    </location>
</feature>
<name>A0AA88GGK7_NAELO</name>
<evidence type="ECO:0000256" key="1">
    <source>
        <dbReference type="SAM" id="MobiDB-lite"/>
    </source>
</evidence>
<evidence type="ECO:0000313" key="3">
    <source>
        <dbReference type="Proteomes" id="UP000816034"/>
    </source>
</evidence>